<protein>
    <submittedName>
        <fullName evidence="1">Uncharacterized protein</fullName>
    </submittedName>
</protein>
<evidence type="ECO:0000313" key="1">
    <source>
        <dbReference type="EMBL" id="MBW0592104.1"/>
    </source>
</evidence>
<organism evidence="1 2">
    <name type="scientific">Austropuccinia psidii MF-1</name>
    <dbReference type="NCBI Taxonomy" id="1389203"/>
    <lineage>
        <taxon>Eukaryota</taxon>
        <taxon>Fungi</taxon>
        <taxon>Dikarya</taxon>
        <taxon>Basidiomycota</taxon>
        <taxon>Pucciniomycotina</taxon>
        <taxon>Pucciniomycetes</taxon>
        <taxon>Pucciniales</taxon>
        <taxon>Sphaerophragmiaceae</taxon>
        <taxon>Austropuccinia</taxon>
    </lineage>
</organism>
<dbReference type="EMBL" id="AVOT02146641">
    <property type="protein sequence ID" value="MBW0592104.1"/>
    <property type="molecule type" value="Genomic_DNA"/>
</dbReference>
<sequence length="360" mass="42537">MAKLVRNTPGKKFQNAKGDNTIIKLTQMTQDLSISPKRDKIGQNLQNQKWPNSLKRQIEESISEDELPNIIYKKIDNNEEIFQIFVDGNDKINGNPSKTKLKRKKVRFSEHHELSDEEIINEIEKDLKIMEGRDKNLKEKYHTNFLDRLLNNQEEPYEWQLENPEFIQKPDNENEETKSNLENEYNYLYLPYITFEDIYGDEAQENLCEDKYLCQLPGANLNRIKFVELLTEEGIKGNLSNQFWDKTFSEGVLPRRGLYFNQIWAKWYLGLNGSTYQTGRLKWVGDGYILWYSIPFYQFQEVFLEIKSWKIKIPMTDSGNHHSKDMIKDHTHSGTTSIVGRMEDLAFRIEIINIFLQSNK</sequence>
<comment type="caution">
    <text evidence="1">The sequence shown here is derived from an EMBL/GenBank/DDBJ whole genome shotgun (WGS) entry which is preliminary data.</text>
</comment>
<evidence type="ECO:0000313" key="2">
    <source>
        <dbReference type="Proteomes" id="UP000765509"/>
    </source>
</evidence>
<keyword evidence="2" id="KW-1185">Reference proteome</keyword>
<name>A0A9Q3L6D4_9BASI</name>
<dbReference type="AlphaFoldDB" id="A0A9Q3L6D4"/>
<dbReference type="Proteomes" id="UP000765509">
    <property type="component" value="Unassembled WGS sequence"/>
</dbReference>
<gene>
    <name evidence="1" type="ORF">O181_131819</name>
</gene>
<reference evidence="1" key="1">
    <citation type="submission" date="2021-03" db="EMBL/GenBank/DDBJ databases">
        <title>Draft genome sequence of rust myrtle Austropuccinia psidii MF-1, a brazilian biotype.</title>
        <authorList>
            <person name="Quecine M.C."/>
            <person name="Pachon D.M.R."/>
            <person name="Bonatelli M.L."/>
            <person name="Correr F.H."/>
            <person name="Franceschini L.M."/>
            <person name="Leite T.F."/>
            <person name="Margarido G.R.A."/>
            <person name="Almeida C.A."/>
            <person name="Ferrarezi J.A."/>
            <person name="Labate C.A."/>
        </authorList>
    </citation>
    <scope>NUCLEOTIDE SEQUENCE</scope>
    <source>
        <strain evidence="1">MF-1</strain>
    </source>
</reference>
<accession>A0A9Q3L6D4</accession>
<proteinExistence type="predicted"/>